<comment type="function">
    <text evidence="8">Catalyzes the phosphorylation of D-xylulose to D-xylulose 5-phosphate.</text>
</comment>
<dbReference type="InterPro" id="IPR000577">
    <property type="entry name" value="Carb_kinase_FGGY"/>
</dbReference>
<feature type="domain" description="Carbohydrate kinase FGGY C-terminal" evidence="12">
    <location>
        <begin position="246"/>
        <end position="428"/>
    </location>
</feature>
<dbReference type="PROSITE" id="PS00445">
    <property type="entry name" value="FGGY_KINASES_2"/>
    <property type="match status" value="1"/>
</dbReference>
<keyword evidence="4 8" id="KW-0547">Nucleotide-binding</keyword>
<dbReference type="InterPro" id="IPR018483">
    <property type="entry name" value="Carb_kinase_FGGY_CS"/>
</dbReference>
<dbReference type="InterPro" id="IPR050406">
    <property type="entry name" value="FGGY_Carb_Kinase"/>
</dbReference>
<dbReference type="PIRSF" id="PIRSF000538">
    <property type="entry name" value="GlpK"/>
    <property type="match status" value="1"/>
</dbReference>
<evidence type="ECO:0000256" key="7">
    <source>
        <dbReference type="ARBA" id="ARBA00023277"/>
    </source>
</evidence>
<dbReference type="InterPro" id="IPR006000">
    <property type="entry name" value="Xylulokinase"/>
</dbReference>
<dbReference type="PANTHER" id="PTHR43095:SF6">
    <property type="entry name" value="XYLULOSE KINASE"/>
    <property type="match status" value="1"/>
</dbReference>
<keyword evidence="6 8" id="KW-0067">ATP-binding</keyword>
<feature type="binding site" evidence="8">
    <location>
        <begin position="76"/>
        <end position="77"/>
    </location>
    <ligand>
        <name>substrate</name>
    </ligand>
</feature>
<proteinExistence type="inferred from homology"/>
<dbReference type="GO" id="GO:0005524">
    <property type="term" value="F:ATP binding"/>
    <property type="evidence" value="ECO:0007669"/>
    <property type="project" value="UniProtKB-UniRule"/>
</dbReference>
<dbReference type="HAMAP" id="MF_02220">
    <property type="entry name" value="XylB"/>
    <property type="match status" value="1"/>
</dbReference>
<evidence type="ECO:0000256" key="10">
    <source>
        <dbReference type="RuleBase" id="RU364073"/>
    </source>
</evidence>
<reference evidence="13" key="1">
    <citation type="submission" date="2021-04" db="EMBL/GenBank/DDBJ databases">
        <authorList>
            <person name="Pira H."/>
            <person name="Risdian C."/>
            <person name="Wink J."/>
        </authorList>
    </citation>
    <scope>NUCLEOTIDE SEQUENCE</scope>
    <source>
        <strain evidence="13">WH158</strain>
    </source>
</reference>
<dbReference type="Proteomes" id="UP001138681">
    <property type="component" value="Unassembled WGS sequence"/>
</dbReference>
<dbReference type="InterPro" id="IPR018484">
    <property type="entry name" value="FGGY_N"/>
</dbReference>
<comment type="similarity">
    <text evidence="1 8 9">Belongs to the FGGY kinase family.</text>
</comment>
<evidence type="ECO:0000256" key="1">
    <source>
        <dbReference type="ARBA" id="ARBA00009156"/>
    </source>
</evidence>
<accession>A0A9X1JMT3</accession>
<dbReference type="Pfam" id="PF00370">
    <property type="entry name" value="FGGY_N"/>
    <property type="match status" value="1"/>
</dbReference>
<keyword evidence="2 8" id="KW-0859">Xylose metabolism</keyword>
<organism evidence="13 14">
    <name type="scientific">Erythrobacter crassostreae</name>
    <dbReference type="NCBI Taxonomy" id="2828328"/>
    <lineage>
        <taxon>Bacteria</taxon>
        <taxon>Pseudomonadati</taxon>
        <taxon>Pseudomonadota</taxon>
        <taxon>Alphaproteobacteria</taxon>
        <taxon>Sphingomonadales</taxon>
        <taxon>Erythrobacteraceae</taxon>
        <taxon>Erythrobacter/Porphyrobacter group</taxon>
        <taxon>Erythrobacter</taxon>
    </lineage>
</organism>
<evidence type="ECO:0000256" key="2">
    <source>
        <dbReference type="ARBA" id="ARBA00022629"/>
    </source>
</evidence>
<dbReference type="InterPro" id="IPR018485">
    <property type="entry name" value="FGGY_C"/>
</dbReference>
<protein>
    <recommendedName>
        <fullName evidence="8 10">Xylulose kinase</fullName>
        <shortName evidence="8 10">Xylulokinase</shortName>
        <ecNumber evidence="8 10">2.7.1.17</ecNumber>
    </recommendedName>
</protein>
<dbReference type="PANTHER" id="PTHR43095">
    <property type="entry name" value="SUGAR KINASE"/>
    <property type="match status" value="1"/>
</dbReference>
<evidence type="ECO:0000313" key="13">
    <source>
        <dbReference type="EMBL" id="MBV7259058.1"/>
    </source>
</evidence>
<dbReference type="GO" id="GO:0004856">
    <property type="term" value="F:D-xylulokinase activity"/>
    <property type="evidence" value="ECO:0007669"/>
    <property type="project" value="UniProtKB-UniRule"/>
</dbReference>
<comment type="catalytic activity">
    <reaction evidence="8 10">
        <text>D-xylulose + ATP = D-xylulose 5-phosphate + ADP + H(+)</text>
        <dbReference type="Rhea" id="RHEA:10964"/>
        <dbReference type="ChEBI" id="CHEBI:15378"/>
        <dbReference type="ChEBI" id="CHEBI:17140"/>
        <dbReference type="ChEBI" id="CHEBI:30616"/>
        <dbReference type="ChEBI" id="CHEBI:57737"/>
        <dbReference type="ChEBI" id="CHEBI:456216"/>
        <dbReference type="EC" id="2.7.1.17"/>
    </reaction>
</comment>
<sequence>MWLGIDLGTSGVKSVIVDEDGAVLSQSTAALSVQRPNPLWSEQAPAAWWEATKASIICLPEKQRASVKGIGLSGQMHGAVLLDKTDVVLRPAILWNDGRSAPYCAALDPMARKFTGNLAMAGFTAPKLSWVRENEPEIFSATRKVLLPKDYLRLLLTGEKASEMSDASGTLWLDVAERRWSPEMLAATGMDERYMPALVEGAEVSGKLRRAVADELGLPVVPVAGGAGDQAAGAIGAGVTDPGQAFLSLGTSGVVFAASGGFEPAPENGVHAFCHALPDRWHAMTVMLSAAACLDWVTRLTGFTDVPSALEAAAYNDTPASKLPLFLPYLSGERTPHNNPSAKGVFFGMSQETGPAELVRSTLEGVGFGLRDGLDAMASKPDQLSVIGGGAQSEHWAQILADILVVPLIYRDGASVGPANGAARLARLAVTADSVADVCTQPPEQSRFCPKSNQDDRFAKFRSLYPALKSSFGEF</sequence>
<evidence type="ECO:0000256" key="5">
    <source>
        <dbReference type="ARBA" id="ARBA00022777"/>
    </source>
</evidence>
<dbReference type="AlphaFoldDB" id="A0A9X1JMT3"/>
<comment type="caution">
    <text evidence="13">The sequence shown here is derived from an EMBL/GenBank/DDBJ whole genome shotgun (WGS) entry which is preliminary data.</text>
</comment>
<dbReference type="GO" id="GO:0005998">
    <property type="term" value="P:xylulose catabolic process"/>
    <property type="evidence" value="ECO:0007669"/>
    <property type="project" value="UniProtKB-UniRule"/>
</dbReference>
<evidence type="ECO:0000259" key="11">
    <source>
        <dbReference type="Pfam" id="PF00370"/>
    </source>
</evidence>
<evidence type="ECO:0000256" key="3">
    <source>
        <dbReference type="ARBA" id="ARBA00022679"/>
    </source>
</evidence>
<dbReference type="Pfam" id="PF02782">
    <property type="entry name" value="FGGY_C"/>
    <property type="match status" value="1"/>
</dbReference>
<dbReference type="GO" id="GO:0042732">
    <property type="term" value="P:D-xylose metabolic process"/>
    <property type="evidence" value="ECO:0007669"/>
    <property type="project" value="UniProtKB-KW"/>
</dbReference>
<dbReference type="NCBIfam" id="TIGR01312">
    <property type="entry name" value="XylB"/>
    <property type="match status" value="1"/>
</dbReference>
<feature type="site" description="Important for activity" evidence="8">
    <location>
        <position position="6"/>
    </location>
</feature>
<keyword evidence="7 8" id="KW-0119">Carbohydrate metabolism</keyword>
<keyword evidence="3 8" id="KW-0808">Transferase</keyword>
<evidence type="ECO:0000256" key="4">
    <source>
        <dbReference type="ARBA" id="ARBA00022741"/>
    </source>
</evidence>
<keyword evidence="14" id="KW-1185">Reference proteome</keyword>
<name>A0A9X1JMT3_9SPHN</name>
<dbReference type="EC" id="2.7.1.17" evidence="8 10"/>
<evidence type="ECO:0000256" key="9">
    <source>
        <dbReference type="RuleBase" id="RU003733"/>
    </source>
</evidence>
<dbReference type="PROSITE" id="PS00933">
    <property type="entry name" value="FGGY_KINASES_1"/>
    <property type="match status" value="1"/>
</dbReference>
<gene>
    <name evidence="8 10 13" type="primary">xylB</name>
    <name evidence="13" type="ORF">KCG46_05635</name>
</gene>
<dbReference type="EMBL" id="JAGSPC010000001">
    <property type="protein sequence ID" value="MBV7259058.1"/>
    <property type="molecule type" value="Genomic_DNA"/>
</dbReference>
<evidence type="ECO:0000259" key="12">
    <source>
        <dbReference type="Pfam" id="PF02782"/>
    </source>
</evidence>
<dbReference type="CDD" id="cd07808">
    <property type="entry name" value="ASKHA_NBD_FGGY_EcXK-like"/>
    <property type="match status" value="1"/>
</dbReference>
<feature type="domain" description="Carbohydrate kinase FGGY N-terminal" evidence="11">
    <location>
        <begin position="1"/>
        <end position="236"/>
    </location>
</feature>
<evidence type="ECO:0000313" key="14">
    <source>
        <dbReference type="Proteomes" id="UP001138681"/>
    </source>
</evidence>
<dbReference type="RefSeq" id="WP_218404304.1">
    <property type="nucleotide sequence ID" value="NZ_JAGSPC010000001.1"/>
</dbReference>
<keyword evidence="5 8" id="KW-0418">Kinase</keyword>
<feature type="active site" description="Proton acceptor" evidence="8">
    <location>
        <position position="229"/>
    </location>
</feature>
<evidence type="ECO:0000256" key="8">
    <source>
        <dbReference type="HAMAP-Rule" id="MF_02220"/>
    </source>
</evidence>
<evidence type="ECO:0000256" key="6">
    <source>
        <dbReference type="ARBA" id="ARBA00022840"/>
    </source>
</evidence>